<sequence>MGKAGYLTKKYTKGKFYIYVRQSYRESNSVKHRYLFSFGVMPEALNKMHRILEQEESFPETLSESHFTLEDVYDWI</sequence>
<keyword evidence="2" id="KW-1185">Reference proteome</keyword>
<dbReference type="RefSeq" id="WP_127739881.1">
    <property type="nucleotide sequence ID" value="NZ_CAJCKN010000005.1"/>
</dbReference>
<proteinExistence type="predicted"/>
<dbReference type="AlphaFoldDB" id="A0A3S3SIE4"/>
<comment type="caution">
    <text evidence="1">The sequence shown here is derived from an EMBL/GenBank/DDBJ whole genome shotgun (WGS) entry which is preliminary data.</text>
</comment>
<evidence type="ECO:0000313" key="2">
    <source>
        <dbReference type="Proteomes" id="UP000288024"/>
    </source>
</evidence>
<dbReference type="EMBL" id="RZTZ01000009">
    <property type="protein sequence ID" value="RVT59485.1"/>
    <property type="molecule type" value="Genomic_DNA"/>
</dbReference>
<reference evidence="1 2" key="1">
    <citation type="submission" date="2019-01" db="EMBL/GenBank/DDBJ databases">
        <title>Bacillus sp. M5HDSG1-1, whole genome shotgun sequence.</title>
        <authorList>
            <person name="Tuo L."/>
        </authorList>
    </citation>
    <scope>NUCLEOTIDE SEQUENCE [LARGE SCALE GENOMIC DNA]</scope>
    <source>
        <strain evidence="1 2">M5HDSG1-1</strain>
    </source>
</reference>
<organism evidence="1 2">
    <name type="scientific">Niallia taxi</name>
    <dbReference type="NCBI Taxonomy" id="2499688"/>
    <lineage>
        <taxon>Bacteria</taxon>
        <taxon>Bacillati</taxon>
        <taxon>Bacillota</taxon>
        <taxon>Bacilli</taxon>
        <taxon>Bacillales</taxon>
        <taxon>Bacillaceae</taxon>
        <taxon>Niallia</taxon>
    </lineage>
</organism>
<gene>
    <name evidence="1" type="ORF">EM808_19515</name>
</gene>
<protein>
    <submittedName>
        <fullName evidence="1">Uncharacterized protein</fullName>
    </submittedName>
</protein>
<dbReference type="GeneID" id="87619138"/>
<accession>A0A3S3SIE4</accession>
<evidence type="ECO:0000313" key="1">
    <source>
        <dbReference type="EMBL" id="RVT59485.1"/>
    </source>
</evidence>
<name>A0A3S3SIE4_9BACI</name>
<dbReference type="Proteomes" id="UP000288024">
    <property type="component" value="Unassembled WGS sequence"/>
</dbReference>